<protein>
    <submittedName>
        <fullName evidence="2">Uncharacterized protein</fullName>
    </submittedName>
</protein>
<evidence type="ECO:0000313" key="3">
    <source>
        <dbReference type="Proteomes" id="UP000736335"/>
    </source>
</evidence>
<dbReference type="OrthoDB" id="2140240at2759"/>
<organism evidence="2 3">
    <name type="scientific">Thelephora terrestris</name>
    <dbReference type="NCBI Taxonomy" id="56493"/>
    <lineage>
        <taxon>Eukaryota</taxon>
        <taxon>Fungi</taxon>
        <taxon>Dikarya</taxon>
        <taxon>Basidiomycota</taxon>
        <taxon>Agaricomycotina</taxon>
        <taxon>Agaricomycetes</taxon>
        <taxon>Thelephorales</taxon>
        <taxon>Thelephoraceae</taxon>
        <taxon>Thelephora</taxon>
    </lineage>
</organism>
<evidence type="ECO:0000313" key="2">
    <source>
        <dbReference type="EMBL" id="KAF9789499.1"/>
    </source>
</evidence>
<comment type="caution">
    <text evidence="2">The sequence shown here is derived from an EMBL/GenBank/DDBJ whole genome shotgun (WGS) entry which is preliminary data.</text>
</comment>
<feature type="chain" id="PRO_5040291465" evidence="1">
    <location>
        <begin position="19"/>
        <end position="299"/>
    </location>
</feature>
<evidence type="ECO:0000256" key="1">
    <source>
        <dbReference type="SAM" id="SignalP"/>
    </source>
</evidence>
<dbReference type="Proteomes" id="UP000736335">
    <property type="component" value="Unassembled WGS sequence"/>
</dbReference>
<reference evidence="2" key="1">
    <citation type="journal article" date="2020" name="Nat. Commun.">
        <title>Large-scale genome sequencing of mycorrhizal fungi provides insights into the early evolution of symbiotic traits.</title>
        <authorList>
            <person name="Miyauchi S."/>
            <person name="Kiss E."/>
            <person name="Kuo A."/>
            <person name="Drula E."/>
            <person name="Kohler A."/>
            <person name="Sanchez-Garcia M."/>
            <person name="Morin E."/>
            <person name="Andreopoulos B."/>
            <person name="Barry K.W."/>
            <person name="Bonito G."/>
            <person name="Buee M."/>
            <person name="Carver A."/>
            <person name="Chen C."/>
            <person name="Cichocki N."/>
            <person name="Clum A."/>
            <person name="Culley D."/>
            <person name="Crous P.W."/>
            <person name="Fauchery L."/>
            <person name="Girlanda M."/>
            <person name="Hayes R.D."/>
            <person name="Keri Z."/>
            <person name="LaButti K."/>
            <person name="Lipzen A."/>
            <person name="Lombard V."/>
            <person name="Magnuson J."/>
            <person name="Maillard F."/>
            <person name="Murat C."/>
            <person name="Nolan M."/>
            <person name="Ohm R.A."/>
            <person name="Pangilinan J."/>
            <person name="Pereira M.F."/>
            <person name="Perotto S."/>
            <person name="Peter M."/>
            <person name="Pfister S."/>
            <person name="Riley R."/>
            <person name="Sitrit Y."/>
            <person name="Stielow J.B."/>
            <person name="Szollosi G."/>
            <person name="Zifcakova L."/>
            <person name="Stursova M."/>
            <person name="Spatafora J.W."/>
            <person name="Tedersoo L."/>
            <person name="Vaario L.M."/>
            <person name="Yamada A."/>
            <person name="Yan M."/>
            <person name="Wang P."/>
            <person name="Xu J."/>
            <person name="Bruns T."/>
            <person name="Baldrian P."/>
            <person name="Vilgalys R."/>
            <person name="Dunand C."/>
            <person name="Henrissat B."/>
            <person name="Grigoriev I.V."/>
            <person name="Hibbett D."/>
            <person name="Nagy L.G."/>
            <person name="Martin F.M."/>
        </authorList>
    </citation>
    <scope>NUCLEOTIDE SEQUENCE</scope>
    <source>
        <strain evidence="2">UH-Tt-Lm1</strain>
    </source>
</reference>
<feature type="signal peptide" evidence="1">
    <location>
        <begin position="1"/>
        <end position="18"/>
    </location>
</feature>
<dbReference type="AlphaFoldDB" id="A0A9P6HL70"/>
<keyword evidence="1" id="KW-0732">Signal</keyword>
<reference evidence="2" key="2">
    <citation type="submission" date="2020-11" db="EMBL/GenBank/DDBJ databases">
        <authorList>
            <consortium name="DOE Joint Genome Institute"/>
            <person name="Kuo A."/>
            <person name="Miyauchi S."/>
            <person name="Kiss E."/>
            <person name="Drula E."/>
            <person name="Kohler A."/>
            <person name="Sanchez-Garcia M."/>
            <person name="Andreopoulos B."/>
            <person name="Barry K.W."/>
            <person name="Bonito G."/>
            <person name="Buee M."/>
            <person name="Carver A."/>
            <person name="Chen C."/>
            <person name="Cichocki N."/>
            <person name="Clum A."/>
            <person name="Culley D."/>
            <person name="Crous P.W."/>
            <person name="Fauchery L."/>
            <person name="Girlanda M."/>
            <person name="Hayes R."/>
            <person name="Keri Z."/>
            <person name="Labutti K."/>
            <person name="Lipzen A."/>
            <person name="Lombard V."/>
            <person name="Magnuson J."/>
            <person name="Maillard F."/>
            <person name="Morin E."/>
            <person name="Murat C."/>
            <person name="Nolan M."/>
            <person name="Ohm R."/>
            <person name="Pangilinan J."/>
            <person name="Pereira M."/>
            <person name="Perotto S."/>
            <person name="Peter M."/>
            <person name="Riley R."/>
            <person name="Sitrit Y."/>
            <person name="Stielow B."/>
            <person name="Szollosi G."/>
            <person name="Zifcakova L."/>
            <person name="Stursova M."/>
            <person name="Spatafora J.W."/>
            <person name="Tedersoo L."/>
            <person name="Vaario L.-M."/>
            <person name="Yamada A."/>
            <person name="Yan M."/>
            <person name="Wang P."/>
            <person name="Xu J."/>
            <person name="Bruns T."/>
            <person name="Baldrian P."/>
            <person name="Vilgalys R."/>
            <person name="Henrissat B."/>
            <person name="Grigoriev I.V."/>
            <person name="Hibbett D."/>
            <person name="Nagy L.G."/>
            <person name="Martin F.M."/>
        </authorList>
    </citation>
    <scope>NUCLEOTIDE SEQUENCE</scope>
    <source>
        <strain evidence="2">UH-Tt-Lm1</strain>
    </source>
</reference>
<gene>
    <name evidence="2" type="ORF">BJ322DRAFT_538819</name>
</gene>
<keyword evidence="3" id="KW-1185">Reference proteome</keyword>
<proteinExistence type="predicted"/>
<dbReference type="EMBL" id="WIUZ02000003">
    <property type="protein sequence ID" value="KAF9789499.1"/>
    <property type="molecule type" value="Genomic_DNA"/>
</dbReference>
<accession>A0A9P6HL70</accession>
<name>A0A9P6HL70_9AGAM</name>
<sequence>MKLATLVSLATLLSSVLSAPLVAQRQNGAPDAATITQLAPPLGFHSGVNPTGTGDCDGAIDGADGKPIKIPCSCPPAQDVYISQLIANVQAGKALNNPTVSVTFPTTDSKADKSARLNAASVTLQNLNGPGKGCPVVSTTFPLQQKAIDAGTDVVSTQSNLAVNQPAPADAQGNSTGVLDVGTIESLAPALGFQSGINPTGTGDCDGAVNGADGKPIKIPCACPPPQDVYINALVKNVQAGIAVNNPSVKVTFPTDNSNQSQSARITAALITLQNLNGSGKGCPAVSTTLLARQKALGA</sequence>